<gene>
    <name evidence="11" type="ORF">ACFQ3N_19025</name>
</gene>
<accession>A0ABW3LQV0</accession>
<evidence type="ECO:0000256" key="9">
    <source>
        <dbReference type="SAM" id="Phobius"/>
    </source>
</evidence>
<keyword evidence="3" id="KW-1003">Cell membrane</keyword>
<evidence type="ECO:0000256" key="7">
    <source>
        <dbReference type="ARBA" id="ARBA00023136"/>
    </source>
</evidence>
<evidence type="ECO:0000256" key="4">
    <source>
        <dbReference type="ARBA" id="ARBA00022519"/>
    </source>
</evidence>
<sequence length="160" mass="18324">MSKVNKIILNIIKWIIAIMFILLTLVIFVQIISRYFFEFPLAWSEELALTLMVWITFLGSAVVLETHDHITIDFLVEKLSERMKSLLRLINFVLLFALFSIFVFGGWIMIETTKNSITPGMQISSAWLYGGVFTGGILLSITTLRHFVSELKRFVSISKG</sequence>
<feature type="transmembrane region" description="Helical" evidence="9">
    <location>
        <begin position="47"/>
        <end position="64"/>
    </location>
</feature>
<organism evidence="11 12">
    <name type="scientific">Virgibacillus byunsanensis</name>
    <dbReference type="NCBI Taxonomy" id="570945"/>
    <lineage>
        <taxon>Bacteria</taxon>
        <taxon>Bacillati</taxon>
        <taxon>Bacillota</taxon>
        <taxon>Bacilli</taxon>
        <taxon>Bacillales</taxon>
        <taxon>Bacillaceae</taxon>
        <taxon>Virgibacillus</taxon>
    </lineage>
</organism>
<evidence type="ECO:0000256" key="5">
    <source>
        <dbReference type="ARBA" id="ARBA00022692"/>
    </source>
</evidence>
<protein>
    <submittedName>
        <fullName evidence="11">TRAP transporter small permease</fullName>
    </submittedName>
</protein>
<comment type="similarity">
    <text evidence="8">Belongs to the TRAP transporter small permease family.</text>
</comment>
<dbReference type="Pfam" id="PF04290">
    <property type="entry name" value="DctQ"/>
    <property type="match status" value="1"/>
</dbReference>
<dbReference type="PANTHER" id="PTHR35011">
    <property type="entry name" value="2,3-DIKETO-L-GULONATE TRAP TRANSPORTER SMALL PERMEASE PROTEIN YIAM"/>
    <property type="match status" value="1"/>
</dbReference>
<evidence type="ECO:0000256" key="8">
    <source>
        <dbReference type="ARBA" id="ARBA00038436"/>
    </source>
</evidence>
<feature type="domain" description="Tripartite ATP-independent periplasmic transporters DctQ component" evidence="10">
    <location>
        <begin position="23"/>
        <end position="152"/>
    </location>
</feature>
<dbReference type="PANTHER" id="PTHR35011:SF2">
    <property type="entry name" value="2,3-DIKETO-L-GULONATE TRAP TRANSPORTER SMALL PERMEASE PROTEIN YIAM"/>
    <property type="match status" value="1"/>
</dbReference>
<reference evidence="12" key="1">
    <citation type="journal article" date="2019" name="Int. J. Syst. Evol. Microbiol.">
        <title>The Global Catalogue of Microorganisms (GCM) 10K type strain sequencing project: providing services to taxonomists for standard genome sequencing and annotation.</title>
        <authorList>
            <consortium name="The Broad Institute Genomics Platform"/>
            <consortium name="The Broad Institute Genome Sequencing Center for Infectious Disease"/>
            <person name="Wu L."/>
            <person name="Ma J."/>
        </authorList>
    </citation>
    <scope>NUCLEOTIDE SEQUENCE [LARGE SCALE GENOMIC DNA]</scope>
    <source>
        <strain evidence="12">CCUG 56754</strain>
    </source>
</reference>
<evidence type="ECO:0000256" key="3">
    <source>
        <dbReference type="ARBA" id="ARBA00022475"/>
    </source>
</evidence>
<keyword evidence="7 9" id="KW-0472">Membrane</keyword>
<keyword evidence="6 9" id="KW-1133">Transmembrane helix</keyword>
<keyword evidence="4" id="KW-0997">Cell inner membrane</keyword>
<evidence type="ECO:0000313" key="11">
    <source>
        <dbReference type="EMBL" id="MFD1040473.1"/>
    </source>
</evidence>
<feature type="transmembrane region" description="Helical" evidence="9">
    <location>
        <begin position="85"/>
        <end position="110"/>
    </location>
</feature>
<keyword evidence="2" id="KW-0813">Transport</keyword>
<dbReference type="EMBL" id="JBHTKJ010000073">
    <property type="protein sequence ID" value="MFD1040473.1"/>
    <property type="molecule type" value="Genomic_DNA"/>
</dbReference>
<evidence type="ECO:0000256" key="1">
    <source>
        <dbReference type="ARBA" id="ARBA00004429"/>
    </source>
</evidence>
<comment type="subcellular location">
    <subcellularLocation>
        <location evidence="1">Cell inner membrane</location>
        <topology evidence="1">Multi-pass membrane protein</topology>
    </subcellularLocation>
</comment>
<evidence type="ECO:0000256" key="2">
    <source>
        <dbReference type="ARBA" id="ARBA00022448"/>
    </source>
</evidence>
<feature type="transmembrane region" description="Helical" evidence="9">
    <location>
        <begin position="126"/>
        <end position="148"/>
    </location>
</feature>
<dbReference type="InterPro" id="IPR007387">
    <property type="entry name" value="TRAP_DctQ"/>
</dbReference>
<dbReference type="InterPro" id="IPR055348">
    <property type="entry name" value="DctQ"/>
</dbReference>
<dbReference type="Proteomes" id="UP001597040">
    <property type="component" value="Unassembled WGS sequence"/>
</dbReference>
<proteinExistence type="inferred from homology"/>
<name>A0ABW3LQV0_9BACI</name>
<keyword evidence="12" id="KW-1185">Reference proteome</keyword>
<evidence type="ECO:0000313" key="12">
    <source>
        <dbReference type="Proteomes" id="UP001597040"/>
    </source>
</evidence>
<evidence type="ECO:0000259" key="10">
    <source>
        <dbReference type="Pfam" id="PF04290"/>
    </source>
</evidence>
<keyword evidence="5 9" id="KW-0812">Transmembrane</keyword>
<comment type="caution">
    <text evidence="11">The sequence shown here is derived from an EMBL/GenBank/DDBJ whole genome shotgun (WGS) entry which is preliminary data.</text>
</comment>
<feature type="transmembrane region" description="Helical" evidence="9">
    <location>
        <begin position="12"/>
        <end position="35"/>
    </location>
</feature>
<evidence type="ECO:0000256" key="6">
    <source>
        <dbReference type="ARBA" id="ARBA00022989"/>
    </source>
</evidence>
<dbReference type="RefSeq" id="WP_390364589.1">
    <property type="nucleotide sequence ID" value="NZ_JBHTKJ010000073.1"/>
</dbReference>